<evidence type="ECO:0000313" key="7">
    <source>
        <dbReference type="EMBL" id="SMO78868.1"/>
    </source>
</evidence>
<keyword evidence="5" id="KW-0472">Membrane</keyword>
<dbReference type="GO" id="GO:0046872">
    <property type="term" value="F:metal ion binding"/>
    <property type="evidence" value="ECO:0007669"/>
    <property type="project" value="UniProtKB-KW"/>
</dbReference>
<gene>
    <name evidence="7" type="ORF">SAMN06265218_11355</name>
</gene>
<keyword evidence="3 4" id="KW-0408">Iron</keyword>
<name>A0A521E4J9_9BACT</name>
<dbReference type="CDD" id="cd04084">
    <property type="entry name" value="CBM6_xylanase-like"/>
    <property type="match status" value="1"/>
</dbReference>
<keyword evidence="5" id="KW-0812">Transmembrane</keyword>
<evidence type="ECO:0000256" key="1">
    <source>
        <dbReference type="ARBA" id="ARBA00022617"/>
    </source>
</evidence>
<dbReference type="GO" id="GO:0030246">
    <property type="term" value="F:carbohydrate binding"/>
    <property type="evidence" value="ECO:0007669"/>
    <property type="project" value="InterPro"/>
</dbReference>
<organism evidence="7 8">
    <name type="scientific">Fodinibius sediminis</name>
    <dbReference type="NCBI Taxonomy" id="1214077"/>
    <lineage>
        <taxon>Bacteria</taxon>
        <taxon>Pseudomonadati</taxon>
        <taxon>Balneolota</taxon>
        <taxon>Balneolia</taxon>
        <taxon>Balneolales</taxon>
        <taxon>Balneolaceae</taxon>
        <taxon>Fodinibius</taxon>
    </lineage>
</organism>
<feature type="domain" description="Cytochrome c" evidence="6">
    <location>
        <begin position="36"/>
        <end position="127"/>
    </location>
</feature>
<dbReference type="AlphaFoldDB" id="A0A521E4J9"/>
<dbReference type="OrthoDB" id="1450284at2"/>
<dbReference type="InterPro" id="IPR009056">
    <property type="entry name" value="Cyt_c-like_dom"/>
</dbReference>
<accession>A0A521E4J9</accession>
<feature type="transmembrane region" description="Helical" evidence="5">
    <location>
        <begin position="12"/>
        <end position="29"/>
    </location>
</feature>
<keyword evidence="2 4" id="KW-0479">Metal-binding</keyword>
<dbReference type="EMBL" id="FXTH01000013">
    <property type="protein sequence ID" value="SMO78868.1"/>
    <property type="molecule type" value="Genomic_DNA"/>
</dbReference>
<keyword evidence="5" id="KW-1133">Transmembrane helix</keyword>
<keyword evidence="8" id="KW-1185">Reference proteome</keyword>
<evidence type="ECO:0000256" key="3">
    <source>
        <dbReference type="ARBA" id="ARBA00023004"/>
    </source>
</evidence>
<evidence type="ECO:0000259" key="6">
    <source>
        <dbReference type="PROSITE" id="PS51007"/>
    </source>
</evidence>
<dbReference type="SUPFAM" id="SSF46626">
    <property type="entry name" value="Cytochrome c"/>
    <property type="match status" value="1"/>
</dbReference>
<dbReference type="Pfam" id="PF03422">
    <property type="entry name" value="CBM_6"/>
    <property type="match status" value="1"/>
</dbReference>
<proteinExistence type="predicted"/>
<protein>
    <submittedName>
        <fullName evidence="7">Carbohydrate binding module (Family 6)</fullName>
    </submittedName>
</protein>
<dbReference type="GO" id="GO:0009055">
    <property type="term" value="F:electron transfer activity"/>
    <property type="evidence" value="ECO:0007669"/>
    <property type="project" value="InterPro"/>
</dbReference>
<reference evidence="7 8" key="1">
    <citation type="submission" date="2017-05" db="EMBL/GenBank/DDBJ databases">
        <authorList>
            <person name="Varghese N."/>
            <person name="Submissions S."/>
        </authorList>
    </citation>
    <scope>NUCLEOTIDE SEQUENCE [LARGE SCALE GENOMIC DNA]</scope>
    <source>
        <strain evidence="7 8">DSM 21194</strain>
    </source>
</reference>
<keyword evidence="1 4" id="KW-0349">Heme</keyword>
<dbReference type="PANTHER" id="PTHR35889">
    <property type="entry name" value="CYCLOINULO-OLIGOSACCHARIDE FRUCTANOTRANSFERASE-RELATED"/>
    <property type="match status" value="1"/>
</dbReference>
<dbReference type="SUPFAM" id="SSF49785">
    <property type="entry name" value="Galactose-binding domain-like"/>
    <property type="match status" value="1"/>
</dbReference>
<dbReference type="Gene3D" id="2.60.120.260">
    <property type="entry name" value="Galactose-binding domain-like"/>
    <property type="match status" value="1"/>
</dbReference>
<evidence type="ECO:0000256" key="5">
    <source>
        <dbReference type="SAM" id="Phobius"/>
    </source>
</evidence>
<dbReference type="InterPro" id="IPR008979">
    <property type="entry name" value="Galactose-bd-like_sf"/>
</dbReference>
<dbReference type="InterPro" id="IPR036909">
    <property type="entry name" value="Cyt_c-like_dom_sf"/>
</dbReference>
<dbReference type="PANTHER" id="PTHR35889:SF3">
    <property type="entry name" value="F-BOX DOMAIN-CONTAINING PROTEIN"/>
    <property type="match status" value="1"/>
</dbReference>
<evidence type="ECO:0000256" key="4">
    <source>
        <dbReference type="PROSITE-ProRule" id="PRU00433"/>
    </source>
</evidence>
<dbReference type="PROSITE" id="PS51007">
    <property type="entry name" value="CYTC"/>
    <property type="match status" value="1"/>
</dbReference>
<dbReference type="Pfam" id="PF07635">
    <property type="entry name" value="PSCyt1"/>
    <property type="match status" value="1"/>
</dbReference>
<dbReference type="RefSeq" id="WP_142715254.1">
    <property type="nucleotide sequence ID" value="NZ_FXTH01000013.1"/>
</dbReference>
<dbReference type="InterPro" id="IPR005084">
    <property type="entry name" value="CBM6"/>
</dbReference>
<sequence length="916" mass="104504">MIGIPSDQKYGIYLFLGLAVLCSGIYTFVGPEEQVDYNRDIKPIFNKNCITCHGGVKKSGEFSLLFQEEAYSKNESGKRAIIPGNPGESEMIRRITHHDPEVRMPPEGDPLPEKQVALLNRWIEQGAQWGDHWAYQKPEAAEPPKVDGNWPKNGIDRFVLQKLNEKELEPSPRADKRTLLRRVTLDLTGLPPTRQEVDDFLNDHSPDAYEKVVDRLLDSPHYGERWAAMWMDLARYADSKGYEKDGHRSIWQYRDWLIKAFNEDKPFDEFTIEQLAGDLLPDPTKSQRIATAFHRNTVNNDEGGTNDEEFRVAAVIDRVNTTWNVWQGTTMECVQCHAHPYDPIRHEDFYKSYAYFNNSADEDVPSEAPNLKTFDREEDQQRLDDIKQWIDKQIKNPEESTKKVQDFTNLIRLMEPKIHAHSFDQIKNGTITSSNSYLAVEHGGHARIADVDLTGKDRMFISYRTSRTTGNVKIHKGGPEGEIIGRWDVREDDGPRDFDITSIPITPQTGKHNLYFVFTDPGNKGYVNNIEWVLFHQSLPGKSKAGYEETREKFSSLLNTNEVIETPVMVELEGNHARTTRIFERGNWMVHGDTVRPGVPEVLNPMPDEYPENRLGLARWLVSGENPLTARVTVNRLWAKLFGTGIVETVSDFGSQGYLPSHPGLLDWLALQFMNNHDWSFKKQLKQLVMSATYQQASDISPELRELDPDNRLLARGPRIRLTAEQVRDQALAVGGLLSDKMYGPSVMPPQPDGLWQVVYSGLQWKTSEGEDKYRRALYTYWRRTNPYPSLIAFDAPSREVCVAQRVNTNTPLQALVTLNDPVYVEAARGLAERIMKNAPESAEEQLKIGYRLAMMRDIDPAKLKALKTLYSDTKVHFQQHPKEAKELTGKSNLQLATLTVVSSAIMNLDEFITKS</sequence>
<dbReference type="InterPro" id="IPR011429">
    <property type="entry name" value="Cyt_c_Planctomycete-type"/>
</dbReference>
<dbReference type="InterPro" id="IPR011444">
    <property type="entry name" value="DUF1549"/>
</dbReference>
<dbReference type="Pfam" id="PF07587">
    <property type="entry name" value="PSD1"/>
    <property type="match status" value="1"/>
</dbReference>
<dbReference type="Pfam" id="PF07583">
    <property type="entry name" value="PSCyt2"/>
    <property type="match status" value="1"/>
</dbReference>
<evidence type="ECO:0000256" key="2">
    <source>
        <dbReference type="ARBA" id="ARBA00022723"/>
    </source>
</evidence>
<dbReference type="Proteomes" id="UP000317593">
    <property type="component" value="Unassembled WGS sequence"/>
</dbReference>
<dbReference type="InterPro" id="IPR022655">
    <property type="entry name" value="DUF1553"/>
</dbReference>
<dbReference type="GO" id="GO:0020037">
    <property type="term" value="F:heme binding"/>
    <property type="evidence" value="ECO:0007669"/>
    <property type="project" value="InterPro"/>
</dbReference>
<evidence type="ECO:0000313" key="8">
    <source>
        <dbReference type="Proteomes" id="UP000317593"/>
    </source>
</evidence>